<keyword evidence="3" id="KW-1185">Reference proteome</keyword>
<dbReference type="InterPro" id="IPR019422">
    <property type="entry name" value="7TM_GPCR_serpentine_rcpt_Srh"/>
</dbReference>
<keyword evidence="1" id="KW-1133">Transmembrane helix</keyword>
<name>G0NHX4_CAEBE</name>
<dbReference type="STRING" id="135651.G0NHX4"/>
<gene>
    <name evidence="2" type="ORF">CAEBREN_28723</name>
</gene>
<proteinExistence type="predicted"/>
<feature type="transmembrane region" description="Helical" evidence="1">
    <location>
        <begin position="31"/>
        <end position="54"/>
    </location>
</feature>
<organism evidence="3">
    <name type="scientific">Caenorhabditis brenneri</name>
    <name type="common">Nematode worm</name>
    <dbReference type="NCBI Taxonomy" id="135651"/>
    <lineage>
        <taxon>Eukaryota</taxon>
        <taxon>Metazoa</taxon>
        <taxon>Ecdysozoa</taxon>
        <taxon>Nematoda</taxon>
        <taxon>Chromadorea</taxon>
        <taxon>Rhabditida</taxon>
        <taxon>Rhabditina</taxon>
        <taxon>Rhabditomorpha</taxon>
        <taxon>Rhabditoidea</taxon>
        <taxon>Rhabditidae</taxon>
        <taxon>Peloderinae</taxon>
        <taxon>Caenorhabditis</taxon>
    </lineage>
</organism>
<dbReference type="EMBL" id="GL379886">
    <property type="protein sequence ID" value="EGT31555.1"/>
    <property type="molecule type" value="Genomic_DNA"/>
</dbReference>
<dbReference type="HOGENOM" id="CLU_189365_0_0_1"/>
<dbReference type="AlphaFoldDB" id="G0NHX4"/>
<evidence type="ECO:0000313" key="2">
    <source>
        <dbReference type="EMBL" id="EGT31555.1"/>
    </source>
</evidence>
<keyword evidence="1" id="KW-0812">Transmembrane</keyword>
<evidence type="ECO:0000256" key="1">
    <source>
        <dbReference type="SAM" id="Phobius"/>
    </source>
</evidence>
<dbReference type="Pfam" id="PF10318">
    <property type="entry name" value="7TM_GPCR_Srh"/>
    <property type="match status" value="1"/>
</dbReference>
<evidence type="ECO:0008006" key="4">
    <source>
        <dbReference type="Google" id="ProtNLM"/>
    </source>
</evidence>
<evidence type="ECO:0000313" key="3">
    <source>
        <dbReference type="Proteomes" id="UP000008068"/>
    </source>
</evidence>
<keyword evidence="1" id="KW-0472">Membrane</keyword>
<dbReference type="OrthoDB" id="5844054at2759"/>
<accession>G0NHX4</accession>
<protein>
    <recommendedName>
        <fullName evidence="4">Serpentine receptor class gamma</fullName>
    </recommendedName>
</protein>
<dbReference type="Proteomes" id="UP000008068">
    <property type="component" value="Unassembled WGS sequence"/>
</dbReference>
<sequence>MVIPAIILFLPAYYLIQSVWAKFHRQYLNNICLIIISSHGMTTTIVMLLIHAPYREFLFGNSRFRINFGNERTNSVQVVQTIAVTRTRI</sequence>
<reference evidence="3" key="1">
    <citation type="submission" date="2011-07" db="EMBL/GenBank/DDBJ databases">
        <authorList>
            <consortium name="Caenorhabditis brenneri Sequencing and Analysis Consortium"/>
            <person name="Wilson R.K."/>
        </authorList>
    </citation>
    <scope>NUCLEOTIDE SEQUENCE [LARGE SCALE GENOMIC DNA]</scope>
    <source>
        <strain evidence="3">PB2801</strain>
    </source>
</reference>
<dbReference type="InParanoid" id="G0NHX4"/>